<proteinExistence type="predicted"/>
<sequence>MIIYVFPTETSELPHFSSSHLVDKFALVENLDFFYYIHHGRPSFAYGNFLIQQLGVCSDVQLLLQKVWLQVYRLALKCFNMPSVTSSAVCFCELLGICSLKLRVDIRSMNAILQHWNQLDRHTPAQNLQTLISKAVKLVKAEPRAAEELLHYLEAAVADSLEQRGISRSSHEAAQEWALPVQFCQLHSLEPSPVYPNHCAEDRQFIHFLLFVQLHNFPPQQ</sequence>
<evidence type="ECO:0000313" key="1">
    <source>
        <dbReference type="EMBL" id="MEQ2276362.1"/>
    </source>
</evidence>
<protein>
    <submittedName>
        <fullName evidence="1">Uncharacterized protein</fullName>
    </submittedName>
</protein>
<dbReference type="Proteomes" id="UP001444071">
    <property type="component" value="Unassembled WGS sequence"/>
</dbReference>
<dbReference type="EMBL" id="JAHRIM010086635">
    <property type="protein sequence ID" value="MEQ2276362.1"/>
    <property type="molecule type" value="Genomic_DNA"/>
</dbReference>
<reference evidence="1 2" key="1">
    <citation type="submission" date="2021-06" db="EMBL/GenBank/DDBJ databases">
        <authorList>
            <person name="Palmer J.M."/>
        </authorList>
    </citation>
    <scope>NUCLEOTIDE SEQUENCE [LARGE SCALE GENOMIC DNA]</scope>
    <source>
        <strain evidence="1 2">XR_2019</strain>
        <tissue evidence="1">Muscle</tissue>
    </source>
</reference>
<evidence type="ECO:0000313" key="2">
    <source>
        <dbReference type="Proteomes" id="UP001444071"/>
    </source>
</evidence>
<feature type="non-terminal residue" evidence="1">
    <location>
        <position position="221"/>
    </location>
</feature>
<name>A0ABV0X386_9TELE</name>
<gene>
    <name evidence="1" type="ORF">XENORESO_018514</name>
</gene>
<comment type="caution">
    <text evidence="1">The sequence shown here is derived from an EMBL/GenBank/DDBJ whole genome shotgun (WGS) entry which is preliminary data.</text>
</comment>
<accession>A0ABV0X386</accession>
<keyword evidence="2" id="KW-1185">Reference proteome</keyword>
<dbReference type="InterPro" id="IPR028103">
    <property type="entry name" value="Spatacsin"/>
</dbReference>
<dbReference type="PANTHER" id="PTHR13650:SF0">
    <property type="entry name" value="SPATACSIN"/>
    <property type="match status" value="1"/>
</dbReference>
<dbReference type="PANTHER" id="PTHR13650">
    <property type="entry name" value="SPATACSIN"/>
    <property type="match status" value="1"/>
</dbReference>
<organism evidence="1 2">
    <name type="scientific">Xenotaenia resolanae</name>
    <dbReference type="NCBI Taxonomy" id="208358"/>
    <lineage>
        <taxon>Eukaryota</taxon>
        <taxon>Metazoa</taxon>
        <taxon>Chordata</taxon>
        <taxon>Craniata</taxon>
        <taxon>Vertebrata</taxon>
        <taxon>Euteleostomi</taxon>
        <taxon>Actinopterygii</taxon>
        <taxon>Neopterygii</taxon>
        <taxon>Teleostei</taxon>
        <taxon>Neoteleostei</taxon>
        <taxon>Acanthomorphata</taxon>
        <taxon>Ovalentaria</taxon>
        <taxon>Atherinomorphae</taxon>
        <taxon>Cyprinodontiformes</taxon>
        <taxon>Goodeidae</taxon>
        <taxon>Xenotaenia</taxon>
    </lineage>
</organism>